<organism evidence="1 2">
    <name type="scientific">Helianthus annuus</name>
    <name type="common">Common sunflower</name>
    <dbReference type="NCBI Taxonomy" id="4232"/>
    <lineage>
        <taxon>Eukaryota</taxon>
        <taxon>Viridiplantae</taxon>
        <taxon>Streptophyta</taxon>
        <taxon>Embryophyta</taxon>
        <taxon>Tracheophyta</taxon>
        <taxon>Spermatophyta</taxon>
        <taxon>Magnoliopsida</taxon>
        <taxon>eudicotyledons</taxon>
        <taxon>Gunneridae</taxon>
        <taxon>Pentapetalae</taxon>
        <taxon>asterids</taxon>
        <taxon>campanulids</taxon>
        <taxon>Asterales</taxon>
        <taxon>Asteraceae</taxon>
        <taxon>Asteroideae</taxon>
        <taxon>Heliantheae alliance</taxon>
        <taxon>Heliantheae</taxon>
        <taxon>Helianthus</taxon>
    </lineage>
</organism>
<evidence type="ECO:0000313" key="1">
    <source>
        <dbReference type="EMBL" id="OTG33515.1"/>
    </source>
</evidence>
<protein>
    <submittedName>
        <fullName evidence="1">Uncharacterized protein</fullName>
    </submittedName>
</protein>
<dbReference type="Proteomes" id="UP000215914">
    <property type="component" value="Chromosome 2"/>
</dbReference>
<proteinExistence type="predicted"/>
<accession>A0A251VD44</accession>
<gene>
    <name evidence="1" type="ORF">HannXRQ_Chr02g0035561</name>
</gene>
<name>A0A251VD44_HELAN</name>
<dbReference type="AlphaFoldDB" id="A0A251VD44"/>
<dbReference type="EMBL" id="CM007891">
    <property type="protein sequence ID" value="OTG33515.1"/>
    <property type="molecule type" value="Genomic_DNA"/>
</dbReference>
<keyword evidence="2" id="KW-1185">Reference proteome</keyword>
<sequence>MTTQVFLQAVRYLAQSMLENIEVIESVQHLSTNTMEALKGLRKISNILSEM</sequence>
<reference evidence="2" key="1">
    <citation type="journal article" date="2017" name="Nature">
        <title>The sunflower genome provides insights into oil metabolism, flowering and Asterid evolution.</title>
        <authorList>
            <person name="Badouin H."/>
            <person name="Gouzy J."/>
            <person name="Grassa C.J."/>
            <person name="Murat F."/>
            <person name="Staton S.E."/>
            <person name="Cottret L."/>
            <person name="Lelandais-Briere C."/>
            <person name="Owens G.L."/>
            <person name="Carrere S."/>
            <person name="Mayjonade B."/>
            <person name="Legrand L."/>
            <person name="Gill N."/>
            <person name="Kane N.C."/>
            <person name="Bowers J.E."/>
            <person name="Hubner S."/>
            <person name="Bellec A."/>
            <person name="Berard A."/>
            <person name="Berges H."/>
            <person name="Blanchet N."/>
            <person name="Boniface M.C."/>
            <person name="Brunel D."/>
            <person name="Catrice O."/>
            <person name="Chaidir N."/>
            <person name="Claudel C."/>
            <person name="Donnadieu C."/>
            <person name="Faraut T."/>
            <person name="Fievet G."/>
            <person name="Helmstetter N."/>
            <person name="King M."/>
            <person name="Knapp S.J."/>
            <person name="Lai Z."/>
            <person name="Le Paslier M.C."/>
            <person name="Lippi Y."/>
            <person name="Lorenzon L."/>
            <person name="Mandel J.R."/>
            <person name="Marage G."/>
            <person name="Marchand G."/>
            <person name="Marquand E."/>
            <person name="Bret-Mestries E."/>
            <person name="Morien E."/>
            <person name="Nambeesan S."/>
            <person name="Nguyen T."/>
            <person name="Pegot-Espagnet P."/>
            <person name="Pouilly N."/>
            <person name="Raftis F."/>
            <person name="Sallet E."/>
            <person name="Schiex T."/>
            <person name="Thomas J."/>
            <person name="Vandecasteele C."/>
            <person name="Vares D."/>
            <person name="Vear F."/>
            <person name="Vautrin S."/>
            <person name="Crespi M."/>
            <person name="Mangin B."/>
            <person name="Burke J.M."/>
            <person name="Salse J."/>
            <person name="Munos S."/>
            <person name="Vincourt P."/>
            <person name="Rieseberg L.H."/>
            <person name="Langlade N.B."/>
        </authorList>
    </citation>
    <scope>NUCLEOTIDE SEQUENCE [LARGE SCALE GENOMIC DNA]</scope>
    <source>
        <strain evidence="2">cv. SF193</strain>
    </source>
</reference>
<evidence type="ECO:0000313" key="2">
    <source>
        <dbReference type="Proteomes" id="UP000215914"/>
    </source>
</evidence>
<dbReference type="InParanoid" id="A0A251VD44"/>